<dbReference type="Pfam" id="PF07727">
    <property type="entry name" value="RVT_2"/>
    <property type="match status" value="1"/>
</dbReference>
<evidence type="ECO:0000256" key="1">
    <source>
        <dbReference type="SAM" id="MobiDB-lite"/>
    </source>
</evidence>
<name>A0A699JYL0_TANCI</name>
<feature type="compositionally biased region" description="Basic and acidic residues" evidence="1">
    <location>
        <begin position="127"/>
        <end position="156"/>
    </location>
</feature>
<dbReference type="AlphaFoldDB" id="A0A699JYL0"/>
<keyword evidence="3" id="KW-0548">Nucleotidyltransferase</keyword>
<keyword evidence="3" id="KW-0695">RNA-directed DNA polymerase</keyword>
<evidence type="ECO:0000313" key="3">
    <source>
        <dbReference type="EMBL" id="GFA65507.1"/>
    </source>
</evidence>
<organism evidence="3">
    <name type="scientific">Tanacetum cinerariifolium</name>
    <name type="common">Dalmatian daisy</name>
    <name type="synonym">Chrysanthemum cinerariifolium</name>
    <dbReference type="NCBI Taxonomy" id="118510"/>
    <lineage>
        <taxon>Eukaryota</taxon>
        <taxon>Viridiplantae</taxon>
        <taxon>Streptophyta</taxon>
        <taxon>Embryophyta</taxon>
        <taxon>Tracheophyta</taxon>
        <taxon>Spermatophyta</taxon>
        <taxon>Magnoliopsida</taxon>
        <taxon>eudicotyledons</taxon>
        <taxon>Gunneridae</taxon>
        <taxon>Pentapetalae</taxon>
        <taxon>asterids</taxon>
        <taxon>campanulids</taxon>
        <taxon>Asterales</taxon>
        <taxon>Asteraceae</taxon>
        <taxon>Asteroideae</taxon>
        <taxon>Anthemideae</taxon>
        <taxon>Anthemidinae</taxon>
        <taxon>Tanacetum</taxon>
    </lineage>
</organism>
<evidence type="ECO:0000259" key="2">
    <source>
        <dbReference type="Pfam" id="PF07727"/>
    </source>
</evidence>
<feature type="domain" description="Reverse transcriptase Ty1/copia-type" evidence="2">
    <location>
        <begin position="267"/>
        <end position="314"/>
    </location>
</feature>
<reference evidence="3" key="1">
    <citation type="journal article" date="2019" name="Sci. Rep.">
        <title>Draft genome of Tanacetum cinerariifolium, the natural source of mosquito coil.</title>
        <authorList>
            <person name="Yamashiro T."/>
            <person name="Shiraishi A."/>
            <person name="Satake H."/>
            <person name="Nakayama K."/>
        </authorList>
    </citation>
    <scope>NUCLEOTIDE SEQUENCE</scope>
</reference>
<protein>
    <submittedName>
        <fullName evidence="3">Reverse transcriptase</fullName>
    </submittedName>
</protein>
<dbReference type="GO" id="GO:0003964">
    <property type="term" value="F:RNA-directed DNA polymerase activity"/>
    <property type="evidence" value="ECO:0007669"/>
    <property type="project" value="UniProtKB-KW"/>
</dbReference>
<sequence>MEGMLHLDGFLKVLADENHVLLRVPRENNMYNVDLKNVVPSGGIGPKWLFDIDTLTISMNYQPVLAGNQPNDNTGIKEILDACRVWKETVSAQQYVTLPFWSSAFHDPKNTANNCADAAFEVKENKNDGHVSAHESGKTDKKKPDEKAKRDDKGKSPLDSIIGVRDLRAEFEIFSFKSTNRVNVISEPVNATGPNPTNSTTSFNTASSFVNAVSPNFEIVGQSSFMDPSNYPDDPAMPELEDIVYSDDEEDVGAKADLSNFETTIPMDVKSAFPYGTIKKEVYVCQPPGFEDHAYPDKVYKVVKLLYGLHQAPRA</sequence>
<feature type="non-terminal residue" evidence="3">
    <location>
        <position position="315"/>
    </location>
</feature>
<gene>
    <name evidence="3" type="ORF">Tci_637479</name>
</gene>
<accession>A0A699JYL0</accession>
<feature type="region of interest" description="Disordered" evidence="1">
    <location>
        <begin position="127"/>
        <end position="159"/>
    </location>
</feature>
<dbReference type="InterPro" id="IPR013103">
    <property type="entry name" value="RVT_2"/>
</dbReference>
<proteinExistence type="predicted"/>
<keyword evidence="3" id="KW-0808">Transferase</keyword>
<comment type="caution">
    <text evidence="3">The sequence shown here is derived from an EMBL/GenBank/DDBJ whole genome shotgun (WGS) entry which is preliminary data.</text>
</comment>
<dbReference type="EMBL" id="BKCJ010462894">
    <property type="protein sequence ID" value="GFA65507.1"/>
    <property type="molecule type" value="Genomic_DNA"/>
</dbReference>